<evidence type="ECO:0000313" key="2">
    <source>
        <dbReference type="Proteomes" id="UP000789525"/>
    </source>
</evidence>
<gene>
    <name evidence="1" type="ORF">ACOLOM_LOCUS4003</name>
</gene>
<name>A0ACA9LJM5_9GLOM</name>
<dbReference type="Proteomes" id="UP000789525">
    <property type="component" value="Unassembled WGS sequence"/>
</dbReference>
<dbReference type="EMBL" id="CAJVPT010006273">
    <property type="protein sequence ID" value="CAG8529253.1"/>
    <property type="molecule type" value="Genomic_DNA"/>
</dbReference>
<protein>
    <submittedName>
        <fullName evidence="1">13761_t:CDS:1</fullName>
    </submittedName>
</protein>
<organism evidence="1 2">
    <name type="scientific">Acaulospora colombiana</name>
    <dbReference type="NCBI Taxonomy" id="27376"/>
    <lineage>
        <taxon>Eukaryota</taxon>
        <taxon>Fungi</taxon>
        <taxon>Fungi incertae sedis</taxon>
        <taxon>Mucoromycota</taxon>
        <taxon>Glomeromycotina</taxon>
        <taxon>Glomeromycetes</taxon>
        <taxon>Diversisporales</taxon>
        <taxon>Acaulosporaceae</taxon>
        <taxon>Acaulospora</taxon>
    </lineage>
</organism>
<sequence length="671" mass="73047">MATQAAHVRRKHETDKGESNPDSIEISEAPFPLPTRQQRPLRTKSPQNNSPLKGKVKKNESPFLADSENFSEINALSSSTIEFPPLAVNKSAEEINIQAVINEGIVENTIPNRFNNDSFLQMTDFSKAPLPPGNNDFVELQNSQSYDTYFTNSVHQTTDATGSIDNGVVLTTNIGSTDNSRGVYAFDNITPLNTQETVTQYNNARISQEITRVTLSSVHKVEGNKESAPVKAASTSFIQHNFITSENIIEKNIGHTDPSVFDVPTINDVNRIGNDAIIQLQNDIDPQSNPFSRNEDPSKLPSNPQATVDQPPVKAGRGRPKKVTATTRGRPKKVKPSETNAEGITTEVKSVEGLSVATVDQSTIKVKHGKRGRPKMVQTGEPVTNSDGTISESVRVPKKRGRPKKDESNANLVRTTTGGKAGKRGRPRKIPKIDSQSSKGMIASTKHKGRGRPRKVLKVEGQPEKTMNESTTAIKKRGRPRKEAPESNEPKEAPESGGLKDMPESSGLQEASGSNEPKAMPESGEPNVILEPNKDESIATENDAKTGKRGRPKKIPISGYSSAEPGKEPVTSKKRGRPKKEVSENNELKETIVKTGKRGRPRKKSKTEEEVSLAISNEPGVASGSVEHQPAIFTVNIDNANVTTEKILIGTAEEVPEESIDELIDELTTTN</sequence>
<evidence type="ECO:0000313" key="1">
    <source>
        <dbReference type="EMBL" id="CAG8529253.1"/>
    </source>
</evidence>
<keyword evidence="2" id="KW-1185">Reference proteome</keyword>
<reference evidence="1" key="1">
    <citation type="submission" date="2021-06" db="EMBL/GenBank/DDBJ databases">
        <authorList>
            <person name="Kallberg Y."/>
            <person name="Tangrot J."/>
            <person name="Rosling A."/>
        </authorList>
    </citation>
    <scope>NUCLEOTIDE SEQUENCE</scope>
    <source>
        <strain evidence="1">CL356</strain>
    </source>
</reference>
<comment type="caution">
    <text evidence="1">The sequence shown here is derived from an EMBL/GenBank/DDBJ whole genome shotgun (WGS) entry which is preliminary data.</text>
</comment>
<proteinExistence type="predicted"/>
<accession>A0ACA9LJM5</accession>